<dbReference type="EMBL" id="KN847539">
    <property type="protein sequence ID" value="KIW04898.1"/>
    <property type="molecule type" value="Genomic_DNA"/>
</dbReference>
<reference evidence="2 3" key="1">
    <citation type="submission" date="2015-01" db="EMBL/GenBank/DDBJ databases">
        <title>The Genome Sequence of Ochroconis gallopava CBS43764.</title>
        <authorList>
            <consortium name="The Broad Institute Genomics Platform"/>
            <person name="Cuomo C."/>
            <person name="de Hoog S."/>
            <person name="Gorbushina A."/>
            <person name="Stielow B."/>
            <person name="Teixiera M."/>
            <person name="Abouelleil A."/>
            <person name="Chapman S.B."/>
            <person name="Priest M."/>
            <person name="Young S.K."/>
            <person name="Wortman J."/>
            <person name="Nusbaum C."/>
            <person name="Birren B."/>
        </authorList>
    </citation>
    <scope>NUCLEOTIDE SEQUENCE [LARGE SCALE GENOMIC DNA]</scope>
    <source>
        <strain evidence="2 3">CBS 43764</strain>
    </source>
</reference>
<keyword evidence="3" id="KW-1185">Reference proteome</keyword>
<dbReference type="VEuPathDB" id="FungiDB:PV09_04070"/>
<dbReference type="GeneID" id="27312043"/>
<evidence type="ECO:0000256" key="1">
    <source>
        <dbReference type="SAM" id="SignalP"/>
    </source>
</evidence>
<organism evidence="2 3">
    <name type="scientific">Verruconis gallopava</name>
    <dbReference type="NCBI Taxonomy" id="253628"/>
    <lineage>
        <taxon>Eukaryota</taxon>
        <taxon>Fungi</taxon>
        <taxon>Dikarya</taxon>
        <taxon>Ascomycota</taxon>
        <taxon>Pezizomycotina</taxon>
        <taxon>Dothideomycetes</taxon>
        <taxon>Pleosporomycetidae</taxon>
        <taxon>Venturiales</taxon>
        <taxon>Sympoventuriaceae</taxon>
        <taxon>Verruconis</taxon>
    </lineage>
</organism>
<feature type="signal peptide" evidence="1">
    <location>
        <begin position="1"/>
        <end position="17"/>
    </location>
</feature>
<gene>
    <name evidence="2" type="ORF">PV09_04070</name>
</gene>
<dbReference type="Proteomes" id="UP000053259">
    <property type="component" value="Unassembled WGS sequence"/>
</dbReference>
<dbReference type="AlphaFoldDB" id="A0A0D2AD75"/>
<keyword evidence="1" id="KW-0732">Signal</keyword>
<protein>
    <recommendedName>
        <fullName evidence="4">Apple domain-containing protein</fullName>
    </recommendedName>
</protein>
<evidence type="ECO:0008006" key="4">
    <source>
        <dbReference type="Google" id="ProtNLM"/>
    </source>
</evidence>
<dbReference type="InParanoid" id="A0A0D2AD75"/>
<evidence type="ECO:0000313" key="3">
    <source>
        <dbReference type="Proteomes" id="UP000053259"/>
    </source>
</evidence>
<dbReference type="STRING" id="253628.A0A0D2AD75"/>
<dbReference type="HOGENOM" id="CLU_731967_0_0_1"/>
<sequence length="378" mass="39789">MFKSLVSVLALAASVVAEPGWWGDNDCQSCVPAPASCKNLPAQSTQVCWSSIQNARINVATCATPSSTKVVTVTSTANWKLWPTTTSKVTSTWLATQVVSVTVTSTTVLTEYGTATETAWASATATITSVDHTDVSTTKIISTISTSTTTINVDQTKETCQAKRAAGPIKKRGWNALPADCSCFLTSTTTSGIQTSTSTVTVTPTITVTSTIPAKATTTETQTVTKVATCTTEGWTATTITSTCTSTTTQVNTETWTITATQTSTWVATATATNKVDVCASFKPLGSKISSPNGWPNLGWASSFTDCCRTCYNTQNCVFFDFNPLLWTCTTYTNGANKDCVTNSCPKGKADVSLSPLNAWSKDQYGYGPCAGAGAAWS</sequence>
<name>A0A0D2AD75_9PEZI</name>
<accession>A0A0D2AD75</accession>
<feature type="chain" id="PRO_5002238264" description="Apple domain-containing protein" evidence="1">
    <location>
        <begin position="18"/>
        <end position="378"/>
    </location>
</feature>
<evidence type="ECO:0000313" key="2">
    <source>
        <dbReference type="EMBL" id="KIW04898.1"/>
    </source>
</evidence>
<dbReference type="RefSeq" id="XP_016214767.1">
    <property type="nucleotide sequence ID" value="XM_016357363.1"/>
</dbReference>
<proteinExistence type="predicted"/>